<feature type="short sequence motif" description="Histidine triad motif" evidence="1">
    <location>
        <begin position="43"/>
        <end position="47"/>
    </location>
</feature>
<keyword evidence="4" id="KW-1185">Reference proteome</keyword>
<dbReference type="InterPro" id="IPR051884">
    <property type="entry name" value="Bis(5'-adenosyl)-TPase_reg"/>
</dbReference>
<reference evidence="3" key="1">
    <citation type="submission" date="2020-05" db="EMBL/GenBank/DDBJ databases">
        <title>Phylogenomic resolution of chytrid fungi.</title>
        <authorList>
            <person name="Stajich J.E."/>
            <person name="Amses K."/>
            <person name="Simmons R."/>
            <person name="Seto K."/>
            <person name="Myers J."/>
            <person name="Bonds A."/>
            <person name="Quandt C.A."/>
            <person name="Barry K."/>
            <person name="Liu P."/>
            <person name="Grigoriev I."/>
            <person name="Longcore J.E."/>
            <person name="James T.Y."/>
        </authorList>
    </citation>
    <scope>NUCLEOTIDE SEQUENCE</scope>
    <source>
        <strain evidence="3">PLAUS21</strain>
    </source>
</reference>
<comment type="caution">
    <text evidence="3">The sequence shown here is derived from an EMBL/GenBank/DDBJ whole genome shotgun (WGS) entry which is preliminary data.</text>
</comment>
<dbReference type="GO" id="GO:0003824">
    <property type="term" value="F:catalytic activity"/>
    <property type="evidence" value="ECO:0007669"/>
    <property type="project" value="InterPro"/>
</dbReference>
<evidence type="ECO:0000313" key="4">
    <source>
        <dbReference type="Proteomes" id="UP001210925"/>
    </source>
</evidence>
<dbReference type="InterPro" id="IPR019808">
    <property type="entry name" value="Histidine_triad_CS"/>
</dbReference>
<sequence>MDEVSDMFQSAQIIAKQLEKVHNADSMTITIQDGEAAGQSVPHVHIHLIPRHRGDWMNNDDIYQEIDLKEAELGTVISKDSEHKPLKKIVPDSLRVARTFEEMGKEAESLRPLFRQYEDIWK</sequence>
<gene>
    <name evidence="3" type="ORF">HK103_006722</name>
</gene>
<dbReference type="PANTHER" id="PTHR46243:SF1">
    <property type="entry name" value="BIS(5'-ADENOSYL)-TRIPHOSPHATASE"/>
    <property type="match status" value="1"/>
</dbReference>
<feature type="domain" description="HIT" evidence="2">
    <location>
        <begin position="1"/>
        <end position="58"/>
    </location>
</feature>
<organism evidence="3 4">
    <name type="scientific">Boothiomyces macroporosus</name>
    <dbReference type="NCBI Taxonomy" id="261099"/>
    <lineage>
        <taxon>Eukaryota</taxon>
        <taxon>Fungi</taxon>
        <taxon>Fungi incertae sedis</taxon>
        <taxon>Chytridiomycota</taxon>
        <taxon>Chytridiomycota incertae sedis</taxon>
        <taxon>Chytridiomycetes</taxon>
        <taxon>Rhizophydiales</taxon>
        <taxon>Terramycetaceae</taxon>
        <taxon>Boothiomyces</taxon>
    </lineage>
</organism>
<dbReference type="Gene3D" id="3.30.428.10">
    <property type="entry name" value="HIT-like"/>
    <property type="match status" value="1"/>
</dbReference>
<dbReference type="Proteomes" id="UP001210925">
    <property type="component" value="Unassembled WGS sequence"/>
</dbReference>
<dbReference type="AlphaFoldDB" id="A0AAD5UHC7"/>
<dbReference type="PROSITE" id="PS00892">
    <property type="entry name" value="HIT_1"/>
    <property type="match status" value="1"/>
</dbReference>
<dbReference type="PROSITE" id="PS51084">
    <property type="entry name" value="HIT_2"/>
    <property type="match status" value="1"/>
</dbReference>
<dbReference type="InterPro" id="IPR036265">
    <property type="entry name" value="HIT-like_sf"/>
</dbReference>
<name>A0AAD5UHC7_9FUNG</name>
<proteinExistence type="predicted"/>
<dbReference type="SUPFAM" id="SSF54197">
    <property type="entry name" value="HIT-like"/>
    <property type="match status" value="1"/>
</dbReference>
<dbReference type="EMBL" id="JADGKB010000075">
    <property type="protein sequence ID" value="KAJ3254925.1"/>
    <property type="molecule type" value="Genomic_DNA"/>
</dbReference>
<dbReference type="Pfam" id="PF01230">
    <property type="entry name" value="HIT"/>
    <property type="match status" value="1"/>
</dbReference>
<dbReference type="InterPro" id="IPR011146">
    <property type="entry name" value="HIT-like"/>
</dbReference>
<accession>A0AAD5UHC7</accession>
<evidence type="ECO:0000313" key="3">
    <source>
        <dbReference type="EMBL" id="KAJ3254925.1"/>
    </source>
</evidence>
<evidence type="ECO:0000259" key="2">
    <source>
        <dbReference type="PROSITE" id="PS51084"/>
    </source>
</evidence>
<dbReference type="PANTHER" id="PTHR46243">
    <property type="entry name" value="BIS(5'-ADENOSYL)-TRIPHOSPHATASE"/>
    <property type="match status" value="1"/>
</dbReference>
<evidence type="ECO:0000256" key="1">
    <source>
        <dbReference type="PROSITE-ProRule" id="PRU00464"/>
    </source>
</evidence>
<protein>
    <recommendedName>
        <fullName evidence="2">HIT domain-containing protein</fullName>
    </recommendedName>
</protein>